<accession>A0A397HEW5</accession>
<dbReference type="EMBL" id="PQFF01000316">
    <property type="protein sequence ID" value="RHZ61612.1"/>
    <property type="molecule type" value="Genomic_DNA"/>
</dbReference>
<organism evidence="1 2">
    <name type="scientific">Diversispora epigaea</name>
    <dbReference type="NCBI Taxonomy" id="1348612"/>
    <lineage>
        <taxon>Eukaryota</taxon>
        <taxon>Fungi</taxon>
        <taxon>Fungi incertae sedis</taxon>
        <taxon>Mucoromycota</taxon>
        <taxon>Glomeromycotina</taxon>
        <taxon>Glomeromycetes</taxon>
        <taxon>Diversisporales</taxon>
        <taxon>Diversisporaceae</taxon>
        <taxon>Diversispora</taxon>
    </lineage>
</organism>
<dbReference type="Proteomes" id="UP000266861">
    <property type="component" value="Unassembled WGS sequence"/>
</dbReference>
<evidence type="ECO:0000313" key="1">
    <source>
        <dbReference type="EMBL" id="RHZ61612.1"/>
    </source>
</evidence>
<name>A0A397HEW5_9GLOM</name>
<dbReference type="AlphaFoldDB" id="A0A397HEW5"/>
<keyword evidence="2" id="KW-1185">Reference proteome</keyword>
<evidence type="ECO:0000313" key="2">
    <source>
        <dbReference type="Proteomes" id="UP000266861"/>
    </source>
</evidence>
<proteinExistence type="predicted"/>
<reference evidence="1 2" key="1">
    <citation type="submission" date="2018-08" db="EMBL/GenBank/DDBJ databases">
        <title>Genome and evolution of the arbuscular mycorrhizal fungus Diversispora epigaea (formerly Glomus versiforme) and its bacterial endosymbionts.</title>
        <authorList>
            <person name="Sun X."/>
            <person name="Fei Z."/>
            <person name="Harrison M."/>
        </authorList>
    </citation>
    <scope>NUCLEOTIDE SEQUENCE [LARGE SCALE GENOMIC DNA]</scope>
    <source>
        <strain evidence="1 2">IT104</strain>
    </source>
</reference>
<comment type="caution">
    <text evidence="1">The sequence shown here is derived from an EMBL/GenBank/DDBJ whole genome shotgun (WGS) entry which is preliminary data.</text>
</comment>
<dbReference type="OrthoDB" id="10261027at2759"/>
<sequence>MKQLRKKHDGIHDGTIHRSETEFRIIMWQLTSGHRLFHDQEHGPKLILDILRPEITVDTPQI</sequence>
<protein>
    <submittedName>
        <fullName evidence="1">Uncharacterized protein</fullName>
    </submittedName>
</protein>
<gene>
    <name evidence="1" type="ORF">Glove_346g118</name>
</gene>